<evidence type="ECO:0000256" key="1">
    <source>
        <dbReference type="SAM" id="Phobius"/>
    </source>
</evidence>
<keyword evidence="1" id="KW-0812">Transmembrane</keyword>
<dbReference type="RefSeq" id="WP_012544002.1">
    <property type="nucleotide sequence ID" value="NC_011295.1"/>
</dbReference>
<evidence type="ECO:0000313" key="3">
    <source>
        <dbReference type="Proteomes" id="UP000001732"/>
    </source>
</evidence>
<dbReference type="Proteomes" id="UP000001732">
    <property type="component" value="Chromosome"/>
</dbReference>
<name>B5Y6S8_COPPD</name>
<proteinExistence type="predicted"/>
<keyword evidence="1" id="KW-0472">Membrane</keyword>
<feature type="transmembrane region" description="Helical" evidence="1">
    <location>
        <begin position="12"/>
        <end position="32"/>
    </location>
</feature>
<dbReference type="AlphaFoldDB" id="B5Y6S8"/>
<reference evidence="2 3" key="2">
    <citation type="journal article" date="2014" name="Genome Announc.">
        <title>Complete Genome Sequence of Coprothermobacter proteolyticus DSM 5265.</title>
        <authorList>
            <person name="Alexiev A."/>
            <person name="Coil D.A."/>
            <person name="Badger J.H."/>
            <person name="Enticknap J."/>
            <person name="Ward N."/>
            <person name="Robb F.T."/>
            <person name="Eisen J.A."/>
        </authorList>
    </citation>
    <scope>NUCLEOTIDE SEQUENCE [LARGE SCALE GENOMIC DNA]</scope>
    <source>
        <strain evidence="3">ATCC 35245 / DSM 5265 / OCM 4 / BT</strain>
    </source>
</reference>
<keyword evidence="3" id="KW-1185">Reference proteome</keyword>
<dbReference type="OrthoDB" id="9982372at2"/>
<sequence length="124" mass="14297">MTEKQKAGMKVYYYVASFVLLMFVLFYASNLVSQLSGILVQPPLSPIRINYEDAKAQLLWEKYGPAGGGSVTPEEVKEFVIQRELQYRKVALRHNYSIAGRNAIYLLIMIPVYWHHWKVALSLE</sequence>
<keyword evidence="1" id="KW-1133">Transmembrane helix</keyword>
<organism evidence="2 3">
    <name type="scientific">Coprothermobacter proteolyticus (strain ATCC 35245 / DSM 5265 / OCM 4 / BT)</name>
    <dbReference type="NCBI Taxonomy" id="309798"/>
    <lineage>
        <taxon>Bacteria</taxon>
        <taxon>Pseudomonadati</taxon>
        <taxon>Coprothermobacterota</taxon>
        <taxon>Coprothermobacteria</taxon>
        <taxon>Coprothermobacterales</taxon>
        <taxon>Coprothermobacteraceae</taxon>
        <taxon>Coprothermobacter</taxon>
    </lineage>
</organism>
<reference evidence="3" key="1">
    <citation type="submission" date="2008-08" db="EMBL/GenBank/DDBJ databases">
        <title>The complete genome sequence of Coprothermobacter proteolyticus strain ATCC 5245 / DSM 5265 / BT.</title>
        <authorList>
            <person name="Dodson R.J."/>
            <person name="Durkin A.S."/>
            <person name="Wu M."/>
            <person name="Eisen J."/>
            <person name="Sutton G."/>
        </authorList>
    </citation>
    <scope>NUCLEOTIDE SEQUENCE [LARGE SCALE GENOMIC DNA]</scope>
    <source>
        <strain evidence="3">ATCC 35245 / DSM 5265 / OCM 4 / BT</strain>
    </source>
</reference>
<gene>
    <name evidence="2" type="ordered locus">COPRO5265_0103</name>
</gene>
<protein>
    <submittedName>
        <fullName evidence="2">Uncharacterized protein</fullName>
    </submittedName>
</protein>
<dbReference type="EMBL" id="CP001145">
    <property type="protein sequence ID" value="ACI17350.1"/>
    <property type="molecule type" value="Genomic_DNA"/>
</dbReference>
<accession>B5Y6S8</accession>
<evidence type="ECO:0000313" key="2">
    <source>
        <dbReference type="EMBL" id="ACI17350.1"/>
    </source>
</evidence>